<dbReference type="AlphaFoldDB" id="A0A1G2MTN2"/>
<accession>A0A1G2MTN2</accession>
<dbReference type="STRING" id="1802312.A3C06_04055"/>
<protein>
    <submittedName>
        <fullName evidence="1">Uncharacterized protein</fullName>
    </submittedName>
</protein>
<comment type="caution">
    <text evidence="1">The sequence shown here is derived from an EMBL/GenBank/DDBJ whole genome shotgun (WGS) entry which is preliminary data.</text>
</comment>
<dbReference type="EMBL" id="MHRQ01000010">
    <property type="protein sequence ID" value="OHA27237.1"/>
    <property type="molecule type" value="Genomic_DNA"/>
</dbReference>
<proteinExistence type="predicted"/>
<evidence type="ECO:0000313" key="2">
    <source>
        <dbReference type="Proteomes" id="UP000177565"/>
    </source>
</evidence>
<evidence type="ECO:0000313" key="1">
    <source>
        <dbReference type="EMBL" id="OHA27237.1"/>
    </source>
</evidence>
<organism evidence="1 2">
    <name type="scientific">Candidatus Taylorbacteria bacterium RIFCSPHIGHO2_02_FULL_46_13</name>
    <dbReference type="NCBI Taxonomy" id="1802312"/>
    <lineage>
        <taxon>Bacteria</taxon>
        <taxon>Candidatus Tayloriibacteriota</taxon>
    </lineage>
</organism>
<reference evidence="1 2" key="1">
    <citation type="journal article" date="2016" name="Nat. Commun.">
        <title>Thousands of microbial genomes shed light on interconnected biogeochemical processes in an aquifer system.</title>
        <authorList>
            <person name="Anantharaman K."/>
            <person name="Brown C.T."/>
            <person name="Hug L.A."/>
            <person name="Sharon I."/>
            <person name="Castelle C.J."/>
            <person name="Probst A.J."/>
            <person name="Thomas B.C."/>
            <person name="Singh A."/>
            <person name="Wilkins M.J."/>
            <person name="Karaoz U."/>
            <person name="Brodie E.L."/>
            <person name="Williams K.H."/>
            <person name="Hubbard S.S."/>
            <person name="Banfield J.F."/>
        </authorList>
    </citation>
    <scope>NUCLEOTIDE SEQUENCE [LARGE SCALE GENOMIC DNA]</scope>
</reference>
<gene>
    <name evidence="1" type="ORF">A3C06_04055</name>
</gene>
<name>A0A1G2MTN2_9BACT</name>
<dbReference type="Proteomes" id="UP000177565">
    <property type="component" value="Unassembled WGS sequence"/>
</dbReference>
<sequence length="100" mass="11253">MDMQKITKTKIWVRIAGNAANVRAGQPHGWRCFLKGTLPKKWSKEIPLVQWTLKGQATARNVIPGTDASGKTQQVVAWIDLYGDIVIENDVLRITLRDPE</sequence>